<dbReference type="AlphaFoldDB" id="A0A1D1ZUS9"/>
<sequence>MSRLTGLCRSVRDARLASRPGPRHRFSSEAGGAPKPGPVPGPEEPLPDPPGMFATMGAMGAGALGAVFVAGVGVYGVFKMAFWVAGSTGRSINADATSGTPQQAVVLAQPSPSRR</sequence>
<keyword evidence="2" id="KW-1133">Transmembrane helix</keyword>
<accession>A0A1D1ZUS9</accession>
<proteinExistence type="predicted"/>
<feature type="transmembrane region" description="Helical" evidence="2">
    <location>
        <begin position="52"/>
        <end position="78"/>
    </location>
</feature>
<feature type="region of interest" description="Disordered" evidence="1">
    <location>
        <begin position="91"/>
        <end position="115"/>
    </location>
</feature>
<feature type="region of interest" description="Disordered" evidence="1">
    <location>
        <begin position="1"/>
        <end position="53"/>
    </location>
</feature>
<dbReference type="EMBL" id="GDKF01008189">
    <property type="protein sequence ID" value="JAT70433.1"/>
    <property type="molecule type" value="Transcribed_RNA"/>
</dbReference>
<evidence type="ECO:0000256" key="1">
    <source>
        <dbReference type="SAM" id="MobiDB-lite"/>
    </source>
</evidence>
<protein>
    <submittedName>
        <fullName evidence="3">Uncharacterized protein</fullName>
    </submittedName>
</protein>
<feature type="compositionally biased region" description="Pro residues" evidence="1">
    <location>
        <begin position="35"/>
        <end position="50"/>
    </location>
</feature>
<reference evidence="3" key="1">
    <citation type="submission" date="2015-08" db="EMBL/GenBank/DDBJ databases">
        <authorList>
            <person name="Babu N.S."/>
            <person name="Beckwith C.J."/>
            <person name="Beseler K.G."/>
            <person name="Brison A."/>
            <person name="Carone J.V."/>
            <person name="Caskin T.P."/>
            <person name="Diamond M."/>
            <person name="Durham M.E."/>
            <person name="Foxe J.M."/>
            <person name="Go M."/>
            <person name="Henderson B.A."/>
            <person name="Jones I.B."/>
            <person name="McGettigan J.A."/>
            <person name="Micheletti S.J."/>
            <person name="Nasrallah M.E."/>
            <person name="Ortiz D."/>
            <person name="Piller C.R."/>
            <person name="Privatt S.R."/>
            <person name="Schneider S.L."/>
            <person name="Sharp S."/>
            <person name="Smith T.C."/>
            <person name="Stanton J.D."/>
            <person name="Ullery H.E."/>
            <person name="Wilson R.J."/>
            <person name="Serrano M.G."/>
            <person name="Buck G."/>
            <person name="Lee V."/>
            <person name="Wang Y."/>
            <person name="Carvalho R."/>
            <person name="Voegtly L."/>
            <person name="Shi R."/>
            <person name="Duckworth R."/>
            <person name="Johnson A."/>
            <person name="Loviza R."/>
            <person name="Walstead R."/>
            <person name="Shah Z."/>
            <person name="Kiflezghi M."/>
            <person name="Wade K."/>
            <person name="Ball S.L."/>
            <person name="Bradley K.W."/>
            <person name="Asai D.J."/>
            <person name="Bowman C.A."/>
            <person name="Russell D.A."/>
            <person name="Pope W.H."/>
            <person name="Jacobs-Sera D."/>
            <person name="Hendrix R.W."/>
            <person name="Hatfull G.F."/>
        </authorList>
    </citation>
    <scope>NUCLEOTIDE SEQUENCE</scope>
</reference>
<gene>
    <name evidence="3" type="ORF">g.22008</name>
</gene>
<organism evidence="3">
    <name type="scientific">Auxenochlorella protothecoides</name>
    <name type="common">Green microalga</name>
    <name type="synonym">Chlorella protothecoides</name>
    <dbReference type="NCBI Taxonomy" id="3075"/>
    <lineage>
        <taxon>Eukaryota</taxon>
        <taxon>Viridiplantae</taxon>
        <taxon>Chlorophyta</taxon>
        <taxon>core chlorophytes</taxon>
        <taxon>Trebouxiophyceae</taxon>
        <taxon>Chlorellales</taxon>
        <taxon>Chlorellaceae</taxon>
        <taxon>Auxenochlorella</taxon>
    </lineage>
</organism>
<keyword evidence="2" id="KW-0472">Membrane</keyword>
<name>A0A1D1ZUS9_AUXPR</name>
<evidence type="ECO:0000256" key="2">
    <source>
        <dbReference type="SAM" id="Phobius"/>
    </source>
</evidence>
<evidence type="ECO:0000313" key="3">
    <source>
        <dbReference type="EMBL" id="JAT70433.1"/>
    </source>
</evidence>
<feature type="compositionally biased region" description="Polar residues" evidence="1">
    <location>
        <begin position="91"/>
        <end position="103"/>
    </location>
</feature>
<keyword evidence="2" id="KW-0812">Transmembrane</keyword>